<evidence type="ECO:0000256" key="1">
    <source>
        <dbReference type="ARBA" id="ARBA00022679"/>
    </source>
</evidence>
<proteinExistence type="predicted"/>
<dbReference type="CDD" id="cd04301">
    <property type="entry name" value="NAT_SF"/>
    <property type="match status" value="1"/>
</dbReference>
<feature type="region of interest" description="Disordered" evidence="3">
    <location>
        <begin position="210"/>
        <end position="236"/>
    </location>
</feature>
<dbReference type="AlphaFoldDB" id="A0A6A6GBT5"/>
<organism evidence="5 6">
    <name type="scientific">Elsinoe ampelina</name>
    <dbReference type="NCBI Taxonomy" id="302913"/>
    <lineage>
        <taxon>Eukaryota</taxon>
        <taxon>Fungi</taxon>
        <taxon>Dikarya</taxon>
        <taxon>Ascomycota</taxon>
        <taxon>Pezizomycotina</taxon>
        <taxon>Dothideomycetes</taxon>
        <taxon>Dothideomycetidae</taxon>
        <taxon>Myriangiales</taxon>
        <taxon>Elsinoaceae</taxon>
        <taxon>Elsinoe</taxon>
    </lineage>
</organism>
<dbReference type="PROSITE" id="PS51186">
    <property type="entry name" value="GNAT"/>
    <property type="match status" value="1"/>
</dbReference>
<evidence type="ECO:0000256" key="2">
    <source>
        <dbReference type="ARBA" id="ARBA00023315"/>
    </source>
</evidence>
<dbReference type="EMBL" id="ML992507">
    <property type="protein sequence ID" value="KAF2223184.1"/>
    <property type="molecule type" value="Genomic_DNA"/>
</dbReference>
<keyword evidence="6" id="KW-1185">Reference proteome</keyword>
<feature type="domain" description="N-acetyltransferase" evidence="4">
    <location>
        <begin position="25"/>
        <end position="234"/>
    </location>
</feature>
<dbReference type="Proteomes" id="UP000799538">
    <property type="component" value="Unassembled WGS sequence"/>
</dbReference>
<dbReference type="Pfam" id="PF13508">
    <property type="entry name" value="Acetyltransf_7"/>
    <property type="match status" value="1"/>
</dbReference>
<dbReference type="GO" id="GO:0016747">
    <property type="term" value="F:acyltransferase activity, transferring groups other than amino-acyl groups"/>
    <property type="evidence" value="ECO:0007669"/>
    <property type="project" value="InterPro"/>
</dbReference>
<feature type="compositionally biased region" description="Basic and acidic residues" evidence="3">
    <location>
        <begin position="217"/>
        <end position="236"/>
    </location>
</feature>
<evidence type="ECO:0000256" key="3">
    <source>
        <dbReference type="SAM" id="MobiDB-lite"/>
    </source>
</evidence>
<dbReference type="OrthoDB" id="41532at2759"/>
<dbReference type="Gene3D" id="3.40.630.30">
    <property type="match status" value="1"/>
</dbReference>
<reference evidence="6" key="1">
    <citation type="journal article" date="2020" name="Stud. Mycol.">
        <title>101 Dothideomycetes genomes: A test case for predicting lifestyles and emergence of pathogens.</title>
        <authorList>
            <person name="Haridas S."/>
            <person name="Albert R."/>
            <person name="Binder M."/>
            <person name="Bloem J."/>
            <person name="LaButti K."/>
            <person name="Salamov A."/>
            <person name="Andreopoulos B."/>
            <person name="Baker S."/>
            <person name="Barry K."/>
            <person name="Bills G."/>
            <person name="Bluhm B."/>
            <person name="Cannon C."/>
            <person name="Castanera R."/>
            <person name="Culley D."/>
            <person name="Daum C."/>
            <person name="Ezra D."/>
            <person name="Gonzalez J."/>
            <person name="Henrissat B."/>
            <person name="Kuo A."/>
            <person name="Liang C."/>
            <person name="Lipzen A."/>
            <person name="Lutzoni F."/>
            <person name="Magnuson J."/>
            <person name="Mondo S."/>
            <person name="Nolan M."/>
            <person name="Ohm R."/>
            <person name="Pangilinan J."/>
            <person name="Park H.-J."/>
            <person name="Ramirez L."/>
            <person name="Alfaro M."/>
            <person name="Sun H."/>
            <person name="Tritt A."/>
            <person name="Yoshinaga Y."/>
            <person name="Zwiers L.-H."/>
            <person name="Turgeon B."/>
            <person name="Goodwin S."/>
            <person name="Spatafora J."/>
            <person name="Crous P."/>
            <person name="Grigoriev I."/>
        </authorList>
    </citation>
    <scope>NUCLEOTIDE SEQUENCE [LARGE SCALE GENOMIC DNA]</scope>
    <source>
        <strain evidence="6">CECT 20119</strain>
    </source>
</reference>
<dbReference type="PANTHER" id="PTHR43420">
    <property type="entry name" value="ACETYLTRANSFERASE"/>
    <property type="match status" value="1"/>
</dbReference>
<dbReference type="InterPro" id="IPR000182">
    <property type="entry name" value="GNAT_dom"/>
</dbReference>
<protein>
    <recommendedName>
        <fullName evidence="4">N-acetyltransferase domain-containing protein</fullName>
    </recommendedName>
</protein>
<keyword evidence="2" id="KW-0012">Acyltransferase</keyword>
<sequence length="236" mass="26533">MPTIIELPQLDRDSTSGEEQEALISRYREFRLDALKNDPEVFASSYTEENNQPRDYWRKRLANPSAVNLIAMISSSDTAATWKPEDEWCGMIVLLGPMMEHAQETHASQSPWSKVPSVAFNQSSNPSITAQGMPAPLNLTYHISGAYTAAQYRGQGCGKALMKASVEKAKTDCIRRGGQSFTIGVHVDTFNNTAKVLYEKFGFTVVSEETYPQRPTEQGERKDRRAYLMQRNERVA</sequence>
<dbReference type="InterPro" id="IPR050680">
    <property type="entry name" value="YpeA/RimI_acetyltransf"/>
</dbReference>
<keyword evidence="1" id="KW-0808">Transferase</keyword>
<evidence type="ECO:0000259" key="4">
    <source>
        <dbReference type="PROSITE" id="PS51186"/>
    </source>
</evidence>
<gene>
    <name evidence="5" type="ORF">BDZ85DRAFT_319453</name>
</gene>
<accession>A0A6A6GBT5</accession>
<dbReference type="InterPro" id="IPR016181">
    <property type="entry name" value="Acyl_CoA_acyltransferase"/>
</dbReference>
<dbReference type="SUPFAM" id="SSF55729">
    <property type="entry name" value="Acyl-CoA N-acyltransferases (Nat)"/>
    <property type="match status" value="1"/>
</dbReference>
<name>A0A6A6GBT5_9PEZI</name>
<dbReference type="PANTHER" id="PTHR43420:SF47">
    <property type="entry name" value="N-ACETYLTRANSFERASE DOMAIN-CONTAINING PROTEIN"/>
    <property type="match status" value="1"/>
</dbReference>
<evidence type="ECO:0000313" key="5">
    <source>
        <dbReference type="EMBL" id="KAF2223184.1"/>
    </source>
</evidence>
<evidence type="ECO:0000313" key="6">
    <source>
        <dbReference type="Proteomes" id="UP000799538"/>
    </source>
</evidence>